<name>A0ABP3GNV2_9ALTE</name>
<dbReference type="Proteomes" id="UP001501757">
    <property type="component" value="Unassembled WGS sequence"/>
</dbReference>
<dbReference type="InterPro" id="IPR004358">
    <property type="entry name" value="Sig_transdc_His_kin-like_C"/>
</dbReference>
<dbReference type="EC" id="2.7.13.3" evidence="2"/>
<evidence type="ECO:0000259" key="4">
    <source>
        <dbReference type="PROSITE" id="PS50109"/>
    </source>
</evidence>
<evidence type="ECO:0000256" key="1">
    <source>
        <dbReference type="ARBA" id="ARBA00000085"/>
    </source>
</evidence>
<proteinExistence type="predicted"/>
<comment type="catalytic activity">
    <reaction evidence="1">
        <text>ATP + protein L-histidine = ADP + protein N-phospho-L-histidine.</text>
        <dbReference type="EC" id="2.7.13.3"/>
    </reaction>
</comment>
<sequence length="454" mass="50322">MSEITESDAVERIIKDIIRGVSNTYGQAFFEQICLALSGAIQADYTFIAKLDKYRNEAQTLALVADNQIVDNITYSLKGTPCAGVLDTTTCCYPTKVCSAFPEDQLLVDMQITGYLGTAIHASDGQVMGIVVALYKHPIAAPDTTQTLFELFSGRISGEMERLEFQQKLQGLNATLERRVDERTNALQEAINNLQQTQERLIESEKMAALGSLVAGLAHEVNTPLGVSITSASVVNDSLKSFWPALRSGKLKRSDVDQVEQRCTEALGLLGNNLTRARDLVASFKQTAASKQELKMEEVDLVQYYRNILHLLWPRIQQKNIDVEFNGQVERPVLTFPAAHAQILTHLINNSMTHAFSHKHGSAKIIIQLREEQGMLLLDYCDNGRGLSNRERQHLFEPFFTTDRKAGSTGLGMSILFNLVTQKLAGQVRLKDTDTGFAMEIRLPLDLATIANAS</sequence>
<keyword evidence="6" id="KW-1185">Reference proteome</keyword>
<dbReference type="PROSITE" id="PS50109">
    <property type="entry name" value="HIS_KIN"/>
    <property type="match status" value="1"/>
</dbReference>
<accession>A0ABP3GNV2</accession>
<dbReference type="PANTHER" id="PTHR43065:SF47">
    <property type="match status" value="1"/>
</dbReference>
<evidence type="ECO:0000256" key="3">
    <source>
        <dbReference type="SAM" id="Coils"/>
    </source>
</evidence>
<keyword evidence="3" id="KW-0175">Coiled coil</keyword>
<feature type="coiled-coil region" evidence="3">
    <location>
        <begin position="173"/>
        <end position="207"/>
    </location>
</feature>
<gene>
    <name evidence="5" type="ORF">GCM10009092_14400</name>
</gene>
<dbReference type="SUPFAM" id="SSF55874">
    <property type="entry name" value="ATPase domain of HSP90 chaperone/DNA topoisomerase II/histidine kinase"/>
    <property type="match status" value="1"/>
</dbReference>
<organism evidence="5 6">
    <name type="scientific">Bowmanella denitrificans</name>
    <dbReference type="NCBI Taxonomy" id="366582"/>
    <lineage>
        <taxon>Bacteria</taxon>
        <taxon>Pseudomonadati</taxon>
        <taxon>Pseudomonadota</taxon>
        <taxon>Gammaproteobacteria</taxon>
        <taxon>Alteromonadales</taxon>
        <taxon>Alteromonadaceae</taxon>
        <taxon>Bowmanella</taxon>
    </lineage>
</organism>
<dbReference type="SUPFAM" id="SSF55781">
    <property type="entry name" value="GAF domain-like"/>
    <property type="match status" value="1"/>
</dbReference>
<dbReference type="InterPro" id="IPR003594">
    <property type="entry name" value="HATPase_dom"/>
</dbReference>
<feature type="domain" description="Histidine kinase" evidence="4">
    <location>
        <begin position="216"/>
        <end position="447"/>
    </location>
</feature>
<dbReference type="InterPro" id="IPR036890">
    <property type="entry name" value="HATPase_C_sf"/>
</dbReference>
<dbReference type="PANTHER" id="PTHR43065">
    <property type="entry name" value="SENSOR HISTIDINE KINASE"/>
    <property type="match status" value="1"/>
</dbReference>
<evidence type="ECO:0000313" key="6">
    <source>
        <dbReference type="Proteomes" id="UP001501757"/>
    </source>
</evidence>
<dbReference type="Gene3D" id="3.30.565.10">
    <property type="entry name" value="Histidine kinase-like ATPase, C-terminal domain"/>
    <property type="match status" value="1"/>
</dbReference>
<protein>
    <recommendedName>
        <fullName evidence="2">histidine kinase</fullName>
        <ecNumber evidence="2">2.7.13.3</ecNumber>
    </recommendedName>
</protein>
<dbReference type="SMART" id="SM00387">
    <property type="entry name" value="HATPase_c"/>
    <property type="match status" value="1"/>
</dbReference>
<dbReference type="Pfam" id="PF02518">
    <property type="entry name" value="HATPase_c"/>
    <property type="match status" value="1"/>
</dbReference>
<dbReference type="EMBL" id="BAAAEI010000006">
    <property type="protein sequence ID" value="GAA0351143.1"/>
    <property type="molecule type" value="Genomic_DNA"/>
</dbReference>
<evidence type="ECO:0000256" key="2">
    <source>
        <dbReference type="ARBA" id="ARBA00012438"/>
    </source>
</evidence>
<dbReference type="PRINTS" id="PR00344">
    <property type="entry name" value="BCTRLSENSOR"/>
</dbReference>
<reference evidence="6" key="1">
    <citation type="journal article" date="2019" name="Int. J. Syst. Evol. Microbiol.">
        <title>The Global Catalogue of Microorganisms (GCM) 10K type strain sequencing project: providing services to taxonomists for standard genome sequencing and annotation.</title>
        <authorList>
            <consortium name="The Broad Institute Genomics Platform"/>
            <consortium name="The Broad Institute Genome Sequencing Center for Infectious Disease"/>
            <person name="Wu L."/>
            <person name="Ma J."/>
        </authorList>
    </citation>
    <scope>NUCLEOTIDE SEQUENCE [LARGE SCALE GENOMIC DNA]</scope>
    <source>
        <strain evidence="6">JCM 13378</strain>
    </source>
</reference>
<dbReference type="InterPro" id="IPR005467">
    <property type="entry name" value="His_kinase_dom"/>
</dbReference>
<comment type="caution">
    <text evidence="5">The sequence shown here is derived from an EMBL/GenBank/DDBJ whole genome shotgun (WGS) entry which is preliminary data.</text>
</comment>
<dbReference type="Gene3D" id="1.10.287.130">
    <property type="match status" value="1"/>
</dbReference>
<evidence type="ECO:0000313" key="5">
    <source>
        <dbReference type="EMBL" id="GAA0351143.1"/>
    </source>
</evidence>